<accession>A0ABP6ZY13</accession>
<sequence>MLEDAGQLTFDPSLRNQDRRDVAEAGGGQNARPMLAKDRGGFIDRHDLWTDAQYAASAQMRRVMDEIGLEMVRFAFVDQHGLLRGKTITRSNVASAMRSGVTAPSSLLLKDTSGKSVFPVFTEGAGLGLERFSGAGDIVLVPDPTTFRVLPWAPRTGWILCDLRFPDGSEVAFSTRDLLRRSLKKLEHAGYRMTVGAELEFHVFRADEAPFAAENIGRPGAPGHPRTMHPTTPGAQLLHEEALDGLDDLVQALYRGLTALDLPLRSLELEFGPSQLELTMDAADAALTADAVVLCRSAVRQISRRLGYEATFMSRPQGAETASTGWHLHQSLTSAVSGEPVFVPPNGTGTLSPVAENYLEGILTHARAAAAFSTPTVNGYKRYQAYSLAPDRVAWGIDNKGAMVRAVGGPGDPATRLENRSGEPSANPYLYIASQLVSGMDGLERNLELRAPTGNPYENEAPRLPRSLGEAVDALEQDEVFAEAFGADVISWYSAIKRSEFDRYLMHVSDWEQREYLGMF</sequence>
<protein>
    <submittedName>
        <fullName evidence="9">Glutamine synthetase family protein</fullName>
    </submittedName>
</protein>
<evidence type="ECO:0000256" key="5">
    <source>
        <dbReference type="PROSITE-ProRule" id="PRU01330"/>
    </source>
</evidence>
<keyword evidence="10" id="KW-1185">Reference proteome</keyword>
<evidence type="ECO:0000256" key="4">
    <source>
        <dbReference type="ARBA" id="ARBA00022840"/>
    </source>
</evidence>
<dbReference type="SMART" id="SM01230">
    <property type="entry name" value="Gln-synt_C"/>
    <property type="match status" value="1"/>
</dbReference>
<dbReference type="InterPro" id="IPR014746">
    <property type="entry name" value="Gln_synth/guanido_kin_cat_dom"/>
</dbReference>
<dbReference type="Gene3D" id="3.30.590.10">
    <property type="entry name" value="Glutamine synthetase/guanido kinase, catalytic domain"/>
    <property type="match status" value="1"/>
</dbReference>
<dbReference type="PROSITE" id="PS51987">
    <property type="entry name" value="GS_CATALYTIC"/>
    <property type="match status" value="1"/>
</dbReference>
<evidence type="ECO:0000259" key="7">
    <source>
        <dbReference type="PROSITE" id="PS51986"/>
    </source>
</evidence>
<dbReference type="Gene3D" id="3.10.20.70">
    <property type="entry name" value="Glutamine synthetase, N-terminal domain"/>
    <property type="match status" value="1"/>
</dbReference>
<dbReference type="RefSeq" id="WP_231481123.1">
    <property type="nucleotide sequence ID" value="NZ_BAAAZO010000009.1"/>
</dbReference>
<reference evidence="10" key="1">
    <citation type="journal article" date="2019" name="Int. J. Syst. Evol. Microbiol.">
        <title>The Global Catalogue of Microorganisms (GCM) 10K type strain sequencing project: providing services to taxonomists for standard genome sequencing and annotation.</title>
        <authorList>
            <consortium name="The Broad Institute Genomics Platform"/>
            <consortium name="The Broad Institute Genome Sequencing Center for Infectious Disease"/>
            <person name="Wu L."/>
            <person name="Ma J."/>
        </authorList>
    </citation>
    <scope>NUCLEOTIDE SEQUENCE [LARGE SCALE GENOMIC DNA]</scope>
    <source>
        <strain evidence="10">JCM 16902</strain>
    </source>
</reference>
<dbReference type="InterPro" id="IPR036651">
    <property type="entry name" value="Gln_synt_N_sf"/>
</dbReference>
<evidence type="ECO:0000313" key="10">
    <source>
        <dbReference type="Proteomes" id="UP001501074"/>
    </source>
</evidence>
<dbReference type="SUPFAM" id="SSF54368">
    <property type="entry name" value="Glutamine synthetase, N-terminal domain"/>
    <property type="match status" value="1"/>
</dbReference>
<gene>
    <name evidence="9" type="ORF">GCM10022223_44220</name>
</gene>
<feature type="domain" description="GS beta-grasp" evidence="7">
    <location>
        <begin position="67"/>
        <end position="168"/>
    </location>
</feature>
<organism evidence="9 10">
    <name type="scientific">Kineosporia mesophila</name>
    <dbReference type="NCBI Taxonomy" id="566012"/>
    <lineage>
        <taxon>Bacteria</taxon>
        <taxon>Bacillati</taxon>
        <taxon>Actinomycetota</taxon>
        <taxon>Actinomycetes</taxon>
        <taxon>Kineosporiales</taxon>
        <taxon>Kineosporiaceae</taxon>
        <taxon>Kineosporia</taxon>
    </lineage>
</organism>
<dbReference type="PROSITE" id="PS51986">
    <property type="entry name" value="GS_BETA_GRASP"/>
    <property type="match status" value="1"/>
</dbReference>
<keyword evidence="3" id="KW-0547">Nucleotide-binding</keyword>
<evidence type="ECO:0000256" key="1">
    <source>
        <dbReference type="ARBA" id="ARBA00009897"/>
    </source>
</evidence>
<feature type="domain" description="GS catalytic" evidence="8">
    <location>
        <begin position="175"/>
        <end position="520"/>
    </location>
</feature>
<keyword evidence="2" id="KW-0436">Ligase</keyword>
<dbReference type="InterPro" id="IPR008147">
    <property type="entry name" value="Gln_synt_N"/>
</dbReference>
<dbReference type="InterPro" id="IPR008146">
    <property type="entry name" value="Gln_synth_cat_dom"/>
</dbReference>
<dbReference type="Pfam" id="PF00120">
    <property type="entry name" value="Gln-synt_C"/>
    <property type="match status" value="1"/>
</dbReference>
<dbReference type="EMBL" id="BAAAZO010000009">
    <property type="protein sequence ID" value="GAA3622443.1"/>
    <property type="molecule type" value="Genomic_DNA"/>
</dbReference>
<comment type="similarity">
    <text evidence="1 5 6">Belongs to the glutamine synthetase family.</text>
</comment>
<evidence type="ECO:0000313" key="9">
    <source>
        <dbReference type="EMBL" id="GAA3622443.1"/>
    </source>
</evidence>
<dbReference type="Proteomes" id="UP001501074">
    <property type="component" value="Unassembled WGS sequence"/>
</dbReference>
<evidence type="ECO:0000256" key="6">
    <source>
        <dbReference type="RuleBase" id="RU000384"/>
    </source>
</evidence>
<proteinExistence type="inferred from homology"/>
<name>A0ABP6ZY13_9ACTN</name>
<dbReference type="SUPFAM" id="SSF55931">
    <property type="entry name" value="Glutamine synthetase/guanido kinase"/>
    <property type="match status" value="1"/>
</dbReference>
<evidence type="ECO:0000256" key="3">
    <source>
        <dbReference type="ARBA" id="ARBA00022741"/>
    </source>
</evidence>
<evidence type="ECO:0000259" key="8">
    <source>
        <dbReference type="PROSITE" id="PS51987"/>
    </source>
</evidence>
<evidence type="ECO:0000256" key="2">
    <source>
        <dbReference type="ARBA" id="ARBA00022598"/>
    </source>
</evidence>
<keyword evidence="4" id="KW-0067">ATP-binding</keyword>
<dbReference type="PANTHER" id="PTHR43785">
    <property type="entry name" value="GAMMA-GLUTAMYLPUTRESCINE SYNTHETASE"/>
    <property type="match status" value="1"/>
</dbReference>
<comment type="caution">
    <text evidence="9">The sequence shown here is derived from an EMBL/GenBank/DDBJ whole genome shotgun (WGS) entry which is preliminary data.</text>
</comment>
<dbReference type="PANTHER" id="PTHR43785:SF12">
    <property type="entry name" value="TYPE-1 GLUTAMINE SYNTHETASE 2"/>
    <property type="match status" value="1"/>
</dbReference>